<sequence>MGYLNGKVDIDGNAIQLMDLDAFRDHSFEMGFIVHPNGEMDAIDTCDLLLYQHGEDGTISKELCFTFTANDFIYEVKVQYEHDFVHYVGNDIEAKMNERFLTCEVNGVPGRGISEWHYNNVKKVLHDKN</sequence>
<dbReference type="PANTHER" id="PTHR34717:SF1">
    <property type="entry name" value="EG:BACR7A4.20 PROTEIN"/>
    <property type="match status" value="1"/>
</dbReference>
<dbReference type="AlphaFoldDB" id="A0AAV8VGB8"/>
<reference evidence="1 2" key="1">
    <citation type="journal article" date="2023" name="Insect Mol. Biol.">
        <title>Genome sequencing provides insights into the evolution of gene families encoding plant cell wall-degrading enzymes in longhorned beetles.</title>
        <authorList>
            <person name="Shin N.R."/>
            <person name="Okamura Y."/>
            <person name="Kirsch R."/>
            <person name="Pauchet Y."/>
        </authorList>
    </citation>
    <scope>NUCLEOTIDE SEQUENCE [LARGE SCALE GENOMIC DNA]</scope>
    <source>
        <strain evidence="1">EAD_L_NR</strain>
    </source>
</reference>
<evidence type="ECO:0000313" key="2">
    <source>
        <dbReference type="Proteomes" id="UP001159042"/>
    </source>
</evidence>
<comment type="caution">
    <text evidence="1">The sequence shown here is derived from an EMBL/GenBank/DDBJ whole genome shotgun (WGS) entry which is preliminary data.</text>
</comment>
<dbReference type="PANTHER" id="PTHR34717">
    <property type="entry name" value="EG:BACR7A4.20 PROTEIN"/>
    <property type="match status" value="1"/>
</dbReference>
<organism evidence="1 2">
    <name type="scientific">Exocentrus adspersus</name>
    <dbReference type="NCBI Taxonomy" id="1586481"/>
    <lineage>
        <taxon>Eukaryota</taxon>
        <taxon>Metazoa</taxon>
        <taxon>Ecdysozoa</taxon>
        <taxon>Arthropoda</taxon>
        <taxon>Hexapoda</taxon>
        <taxon>Insecta</taxon>
        <taxon>Pterygota</taxon>
        <taxon>Neoptera</taxon>
        <taxon>Endopterygota</taxon>
        <taxon>Coleoptera</taxon>
        <taxon>Polyphaga</taxon>
        <taxon>Cucujiformia</taxon>
        <taxon>Chrysomeloidea</taxon>
        <taxon>Cerambycidae</taxon>
        <taxon>Lamiinae</taxon>
        <taxon>Acanthocinini</taxon>
        <taxon>Exocentrus</taxon>
    </lineage>
</organism>
<dbReference type="EMBL" id="JANEYG010000106">
    <property type="protein sequence ID" value="KAJ8912966.1"/>
    <property type="molecule type" value="Genomic_DNA"/>
</dbReference>
<protein>
    <submittedName>
        <fullName evidence="1">Uncharacterized protein</fullName>
    </submittedName>
</protein>
<dbReference type="Proteomes" id="UP001159042">
    <property type="component" value="Unassembled WGS sequence"/>
</dbReference>
<gene>
    <name evidence="1" type="ORF">NQ315_000022</name>
</gene>
<proteinExistence type="predicted"/>
<keyword evidence="2" id="KW-1185">Reference proteome</keyword>
<name>A0AAV8VGB8_9CUCU</name>
<accession>A0AAV8VGB8</accession>
<evidence type="ECO:0000313" key="1">
    <source>
        <dbReference type="EMBL" id="KAJ8912966.1"/>
    </source>
</evidence>